<dbReference type="EMBL" id="BMAW01121462">
    <property type="protein sequence ID" value="GFT94040.1"/>
    <property type="molecule type" value="Genomic_DNA"/>
</dbReference>
<dbReference type="AlphaFoldDB" id="A0A8X6UA43"/>
<proteinExistence type="predicted"/>
<organism evidence="1 2">
    <name type="scientific">Nephila pilipes</name>
    <name type="common">Giant wood spider</name>
    <name type="synonym">Nephila maculata</name>
    <dbReference type="NCBI Taxonomy" id="299642"/>
    <lineage>
        <taxon>Eukaryota</taxon>
        <taxon>Metazoa</taxon>
        <taxon>Ecdysozoa</taxon>
        <taxon>Arthropoda</taxon>
        <taxon>Chelicerata</taxon>
        <taxon>Arachnida</taxon>
        <taxon>Araneae</taxon>
        <taxon>Araneomorphae</taxon>
        <taxon>Entelegynae</taxon>
        <taxon>Araneoidea</taxon>
        <taxon>Nephilidae</taxon>
        <taxon>Nephila</taxon>
    </lineage>
</organism>
<name>A0A8X6UA43_NEPPI</name>
<evidence type="ECO:0000313" key="2">
    <source>
        <dbReference type="Proteomes" id="UP000887013"/>
    </source>
</evidence>
<sequence length="121" mass="13306">MNKWRCSGKSKENGKRKISLSEKVTIITSKQRVSSSSAAARLHQLAFAKYYGALARWRCQRKAAAAGGASGLWQRLRAAVLRVVAAFKQCAAAAVRYFARRRRQQKALCAYGQSSHAASMA</sequence>
<evidence type="ECO:0000313" key="1">
    <source>
        <dbReference type="EMBL" id="GFT94040.1"/>
    </source>
</evidence>
<accession>A0A8X6UA43</accession>
<dbReference type="Proteomes" id="UP000887013">
    <property type="component" value="Unassembled WGS sequence"/>
</dbReference>
<protein>
    <submittedName>
        <fullName evidence="1">Uncharacterized protein</fullName>
    </submittedName>
</protein>
<gene>
    <name evidence="1" type="ORF">NPIL_51561</name>
</gene>
<keyword evidence="2" id="KW-1185">Reference proteome</keyword>
<comment type="caution">
    <text evidence="1">The sequence shown here is derived from an EMBL/GenBank/DDBJ whole genome shotgun (WGS) entry which is preliminary data.</text>
</comment>
<reference evidence="1" key="1">
    <citation type="submission" date="2020-08" db="EMBL/GenBank/DDBJ databases">
        <title>Multicomponent nature underlies the extraordinary mechanical properties of spider dragline silk.</title>
        <authorList>
            <person name="Kono N."/>
            <person name="Nakamura H."/>
            <person name="Mori M."/>
            <person name="Yoshida Y."/>
            <person name="Ohtoshi R."/>
            <person name="Malay A.D."/>
            <person name="Moran D.A.P."/>
            <person name="Tomita M."/>
            <person name="Numata K."/>
            <person name="Arakawa K."/>
        </authorList>
    </citation>
    <scope>NUCLEOTIDE SEQUENCE</scope>
</reference>